<dbReference type="PANTHER" id="PTHR30532">
    <property type="entry name" value="IRON III DICITRATE-BINDING PERIPLASMIC PROTEIN"/>
    <property type="match status" value="1"/>
</dbReference>
<organism evidence="8 9">
    <name type="scientific">Marinomonas arctica</name>
    <dbReference type="NCBI Taxonomy" id="383750"/>
    <lineage>
        <taxon>Bacteria</taxon>
        <taxon>Pseudomonadati</taxon>
        <taxon>Pseudomonadota</taxon>
        <taxon>Gammaproteobacteria</taxon>
        <taxon>Oceanospirillales</taxon>
        <taxon>Oceanospirillaceae</taxon>
        <taxon>Marinomonas</taxon>
    </lineage>
</organism>
<evidence type="ECO:0000313" key="9">
    <source>
        <dbReference type="Proteomes" id="UP000516370"/>
    </source>
</evidence>
<evidence type="ECO:0000256" key="3">
    <source>
        <dbReference type="ARBA" id="ARBA00022448"/>
    </source>
</evidence>
<keyword evidence="9" id="KW-1185">Reference proteome</keyword>
<keyword evidence="4" id="KW-0408">Iron</keyword>
<evidence type="ECO:0000256" key="2">
    <source>
        <dbReference type="ARBA" id="ARBA00008814"/>
    </source>
</evidence>
<accession>A0A7H1J255</accession>
<evidence type="ECO:0000256" key="5">
    <source>
        <dbReference type="ARBA" id="ARBA00022729"/>
    </source>
</evidence>
<dbReference type="InterPro" id="IPR051313">
    <property type="entry name" value="Bact_iron-sidero_bind"/>
</dbReference>
<dbReference type="SUPFAM" id="SSF53807">
    <property type="entry name" value="Helical backbone' metal receptor"/>
    <property type="match status" value="1"/>
</dbReference>
<dbReference type="EMBL" id="CP061081">
    <property type="protein sequence ID" value="QNT04571.1"/>
    <property type="molecule type" value="Genomic_DNA"/>
</dbReference>
<evidence type="ECO:0000313" key="8">
    <source>
        <dbReference type="EMBL" id="QNT04571.1"/>
    </source>
</evidence>
<name>A0A7H1J255_9GAMM</name>
<feature type="signal peptide" evidence="6">
    <location>
        <begin position="1"/>
        <end position="22"/>
    </location>
</feature>
<dbReference type="OrthoDB" id="63946at2"/>
<protein>
    <submittedName>
        <fullName evidence="8">ABC transporter substrate-binding protein</fullName>
    </submittedName>
</protein>
<dbReference type="Proteomes" id="UP000516370">
    <property type="component" value="Chromosome"/>
</dbReference>
<dbReference type="AlphaFoldDB" id="A0A7H1J255"/>
<keyword evidence="5 6" id="KW-0732">Signal</keyword>
<reference evidence="8 9" key="1">
    <citation type="submission" date="2020-09" db="EMBL/GenBank/DDBJ databases">
        <title>Complete genome sequence of an Arctic sea ice bacterium Marinomonas arctica BSI20414.</title>
        <authorList>
            <person name="Liao L."/>
            <person name="Chen B."/>
        </authorList>
    </citation>
    <scope>NUCLEOTIDE SEQUENCE [LARGE SCALE GENOMIC DNA]</scope>
    <source>
        <strain evidence="8 9">BSI20414</strain>
    </source>
</reference>
<dbReference type="PROSITE" id="PS50983">
    <property type="entry name" value="FE_B12_PBP"/>
    <property type="match status" value="1"/>
</dbReference>
<keyword evidence="4" id="KW-0410">Iron transport</keyword>
<feature type="domain" description="Fe/B12 periplasmic-binding" evidence="7">
    <location>
        <begin position="28"/>
        <end position="288"/>
    </location>
</feature>
<evidence type="ECO:0000259" key="7">
    <source>
        <dbReference type="PROSITE" id="PS50983"/>
    </source>
</evidence>
<comment type="subcellular location">
    <subcellularLocation>
        <location evidence="1">Cell envelope</location>
    </subcellularLocation>
</comment>
<dbReference type="GO" id="GO:0030288">
    <property type="term" value="C:outer membrane-bounded periplasmic space"/>
    <property type="evidence" value="ECO:0007669"/>
    <property type="project" value="TreeGrafter"/>
</dbReference>
<feature type="chain" id="PRO_5028912138" evidence="6">
    <location>
        <begin position="23"/>
        <end position="288"/>
    </location>
</feature>
<comment type="similarity">
    <text evidence="2">Belongs to the bacterial solute-binding protein 8 family.</text>
</comment>
<evidence type="ECO:0000256" key="4">
    <source>
        <dbReference type="ARBA" id="ARBA00022496"/>
    </source>
</evidence>
<dbReference type="Gene3D" id="3.40.50.1980">
    <property type="entry name" value="Nitrogenase molybdenum iron protein domain"/>
    <property type="match status" value="2"/>
</dbReference>
<evidence type="ECO:0000256" key="1">
    <source>
        <dbReference type="ARBA" id="ARBA00004196"/>
    </source>
</evidence>
<dbReference type="PANTHER" id="PTHR30532:SF28">
    <property type="entry name" value="PETROBACTIN-BINDING PROTEIN YCLQ"/>
    <property type="match status" value="1"/>
</dbReference>
<dbReference type="KEGG" id="mard:IBG28_12685"/>
<sequence length="288" mass="30661">MMNLRKILAVGTLVAFSQLSTAATSSPTAAIFDLGSLDTMAALGLEAHVVGIPKQTLPDYLTQFKDARYTDVGGLKTPDIETLKALNPDIVVITGRQAASKAELEAVSTVKQVDASGDDYWQSLHNNVTSLAALFDAKASADTALTALNTNIETSKMAIEGAPTVLFVTHNNGSFGLRDEPIATQLLGLATSPLPDHVKPQQRGTRTFTSLTIKDMAEMTPTTLFIIDRSAAIGNTKEALDIEKLKADLAAQGGQSIKVAYLSPKLWYLSGNGLQSLNMQIKEITDAL</sequence>
<keyword evidence="3" id="KW-0813">Transport</keyword>
<dbReference type="InterPro" id="IPR002491">
    <property type="entry name" value="ABC_transptr_periplasmic_BD"/>
</dbReference>
<dbReference type="Pfam" id="PF01497">
    <property type="entry name" value="Peripla_BP_2"/>
    <property type="match status" value="1"/>
</dbReference>
<keyword evidence="4" id="KW-0406">Ion transport</keyword>
<evidence type="ECO:0000256" key="6">
    <source>
        <dbReference type="SAM" id="SignalP"/>
    </source>
</evidence>
<dbReference type="GO" id="GO:1901678">
    <property type="term" value="P:iron coordination entity transport"/>
    <property type="evidence" value="ECO:0007669"/>
    <property type="project" value="UniProtKB-ARBA"/>
</dbReference>
<gene>
    <name evidence="8" type="ORF">IBG28_12685</name>
</gene>
<proteinExistence type="inferred from homology"/>
<dbReference type="RefSeq" id="WP_111607738.1">
    <property type="nucleotide sequence ID" value="NZ_BMLJ01000012.1"/>
</dbReference>